<dbReference type="GO" id="GO:0005737">
    <property type="term" value="C:cytoplasm"/>
    <property type="evidence" value="ECO:0007669"/>
    <property type="project" value="UniProtKB-SubCell"/>
</dbReference>
<evidence type="ECO:0000256" key="4">
    <source>
        <dbReference type="ARBA" id="ARBA00022691"/>
    </source>
</evidence>
<organism evidence="11 12">
    <name type="scientific">Bacillus coahuilensis p1.1.43</name>
    <dbReference type="NCBI Taxonomy" id="1150625"/>
    <lineage>
        <taxon>Bacteria</taxon>
        <taxon>Bacillati</taxon>
        <taxon>Bacillota</taxon>
        <taxon>Bacilli</taxon>
        <taxon>Bacillales</taxon>
        <taxon>Bacillaceae</taxon>
        <taxon>Bacillus</taxon>
    </lineage>
</organism>
<keyword evidence="3 9" id="KW-0349">Heme</keyword>
<keyword evidence="7 9" id="KW-0411">Iron-sulfur</keyword>
<dbReference type="OrthoDB" id="9808022at2"/>
<dbReference type="PANTHER" id="PTHR13932">
    <property type="entry name" value="COPROPORPHYRINIGEN III OXIDASE"/>
    <property type="match status" value="1"/>
</dbReference>
<dbReference type="Pfam" id="PF04055">
    <property type="entry name" value="Radical_SAM"/>
    <property type="match status" value="1"/>
</dbReference>
<dbReference type="SFLD" id="SFLDS00029">
    <property type="entry name" value="Radical_SAM"/>
    <property type="match status" value="1"/>
</dbReference>
<evidence type="ECO:0000313" key="11">
    <source>
        <dbReference type="EMBL" id="KUP06070.1"/>
    </source>
</evidence>
<dbReference type="STRING" id="1150625.Q75_10305"/>
<evidence type="ECO:0000256" key="5">
    <source>
        <dbReference type="ARBA" id="ARBA00022723"/>
    </source>
</evidence>
<sequence>MISSTYIHIPFCHHICHYCDFNKFYLKNQPVDEYLATLDQEMSLTFDLHPPGEMKTVFVGGGTPTALTPKQLEKLCQSILARAGGQIEEFTFEANPGELTEDKLRVLKEYGVNRLSLGVQSFNDDLLKAIGRTHQYEDIVSSIDAAIRTGITNVSLDLIYSLPNQTVEDFKETLDIALAFDLPHYSGYSLIVEPKTVFYNRLRKGQLPLPGEDTEASMYDVLMNTMEKKGISQYEISNFAKKGYESKHNLVYWSNEEYYGFGAGAHSYVKEVRRSNHGPLKKYMDPLEKGHLDYLEEHTTTVEERMEEEMFLGLRKVEGISVKRFNEKFNQNPFILYKGPLQELFEKGWVTHDEQYIKLTREGRFLGNEVFQYFLQ</sequence>
<evidence type="ECO:0000256" key="9">
    <source>
        <dbReference type="RuleBase" id="RU364116"/>
    </source>
</evidence>
<dbReference type="InterPro" id="IPR007197">
    <property type="entry name" value="rSAM"/>
</dbReference>
<keyword evidence="8 9" id="KW-0143">Chaperone</keyword>
<dbReference type="InterPro" id="IPR058240">
    <property type="entry name" value="rSAM_sf"/>
</dbReference>
<dbReference type="NCBIfam" id="TIGR00539">
    <property type="entry name" value="hemN_rel"/>
    <property type="match status" value="1"/>
</dbReference>
<dbReference type="InterPro" id="IPR034505">
    <property type="entry name" value="Coproporphyrinogen-III_oxidase"/>
</dbReference>
<keyword evidence="9" id="KW-0004">4Fe-4S</keyword>
<dbReference type="RefSeq" id="WP_059351314.1">
    <property type="nucleotide sequence ID" value="NZ_LDYG01000031.1"/>
</dbReference>
<dbReference type="SFLD" id="SFLDF00562">
    <property type="entry name" value="HemN-like__clustered_with_heat"/>
    <property type="match status" value="1"/>
</dbReference>
<proteinExistence type="inferred from homology"/>
<dbReference type="PATRIC" id="fig|1150625.3.peg.2196"/>
<dbReference type="InterPro" id="IPR004559">
    <property type="entry name" value="HemW-like"/>
</dbReference>
<keyword evidence="9" id="KW-0963">Cytoplasm</keyword>
<evidence type="ECO:0000259" key="10">
    <source>
        <dbReference type="PROSITE" id="PS51918"/>
    </source>
</evidence>
<keyword evidence="11" id="KW-0560">Oxidoreductase</keyword>
<evidence type="ECO:0000256" key="6">
    <source>
        <dbReference type="ARBA" id="ARBA00023004"/>
    </source>
</evidence>
<keyword evidence="12" id="KW-1185">Reference proteome</keyword>
<comment type="similarity">
    <text evidence="1">Belongs to the anaerobic coproporphyrinogen-III oxidase family. HemW subfamily.</text>
</comment>
<dbReference type="Proteomes" id="UP000074108">
    <property type="component" value="Unassembled WGS sequence"/>
</dbReference>
<keyword evidence="6 9" id="KW-0408">Iron</keyword>
<dbReference type="Pfam" id="PF06969">
    <property type="entry name" value="HemN_C"/>
    <property type="match status" value="1"/>
</dbReference>
<dbReference type="GO" id="GO:0006779">
    <property type="term" value="P:porphyrin-containing compound biosynthetic process"/>
    <property type="evidence" value="ECO:0007669"/>
    <property type="project" value="InterPro"/>
</dbReference>
<comment type="caution">
    <text evidence="11">The sequence shown here is derived from an EMBL/GenBank/DDBJ whole genome shotgun (WGS) entry which is preliminary data.</text>
</comment>
<comment type="function">
    <text evidence="9">Probably acts as a heme chaperone, transferring heme to an unknown acceptor. Binds one molecule of heme per monomer, possibly covalently. Binds 1 [4Fe-4S] cluster. The cluster is coordinated with 3 cysteines and an exchangeable S-adenosyl-L-methionine.</text>
</comment>
<keyword evidence="5 9" id="KW-0479">Metal-binding</keyword>
<accession>A0A147K7L0</accession>
<feature type="domain" description="Radical SAM core" evidence="10">
    <location>
        <begin position="1"/>
        <end position="232"/>
    </location>
</feature>
<evidence type="ECO:0000256" key="7">
    <source>
        <dbReference type="ARBA" id="ARBA00023014"/>
    </source>
</evidence>
<comment type="subcellular location">
    <subcellularLocation>
        <location evidence="9">Cytoplasm</location>
    </subcellularLocation>
</comment>
<dbReference type="SFLD" id="SFLDG01082">
    <property type="entry name" value="B12-binding_domain_containing"/>
    <property type="match status" value="1"/>
</dbReference>
<gene>
    <name evidence="11" type="ORF">Q75_10305</name>
</gene>
<name>A0A147K7L0_9BACI</name>
<reference evidence="11 12" key="1">
    <citation type="journal article" date="2016" name="Front. Microbiol.">
        <title>Microevolution Analysis of Bacillus coahuilensis Unveils Differences in Phosphorus Acquisition Strategies and Their Regulation.</title>
        <authorList>
            <person name="Gomez-Lunar Z."/>
            <person name="Hernandez-Gonzalez I."/>
            <person name="Rodriguez-Torres M.D."/>
            <person name="Souza V."/>
            <person name="Olmedo-Alvarez G."/>
        </authorList>
    </citation>
    <scope>NUCLEOTIDE SEQUENCE [LARGE SCALE GENOMIC DNA]</scope>
    <source>
        <strain evidence="12">p1.1.43</strain>
    </source>
</reference>
<dbReference type="SMART" id="SM00729">
    <property type="entry name" value="Elp3"/>
    <property type="match status" value="1"/>
</dbReference>
<dbReference type="SFLD" id="SFLDG01065">
    <property type="entry name" value="anaerobic_coproporphyrinogen-I"/>
    <property type="match status" value="1"/>
</dbReference>
<dbReference type="InterPro" id="IPR006638">
    <property type="entry name" value="Elp3/MiaA/NifB-like_rSAM"/>
</dbReference>
<dbReference type="InterPro" id="IPR010723">
    <property type="entry name" value="HemN_C"/>
</dbReference>
<dbReference type="Gene3D" id="3.20.20.70">
    <property type="entry name" value="Aldolase class I"/>
    <property type="match status" value="1"/>
</dbReference>
<dbReference type="GO" id="GO:0004109">
    <property type="term" value="F:coproporphyrinogen oxidase activity"/>
    <property type="evidence" value="ECO:0007669"/>
    <property type="project" value="InterPro"/>
</dbReference>
<protein>
    <recommendedName>
        <fullName evidence="2 9">Heme chaperone HemW</fullName>
    </recommendedName>
</protein>
<dbReference type="SUPFAM" id="SSF102114">
    <property type="entry name" value="Radical SAM enzymes"/>
    <property type="match status" value="1"/>
</dbReference>
<evidence type="ECO:0000256" key="3">
    <source>
        <dbReference type="ARBA" id="ARBA00022617"/>
    </source>
</evidence>
<evidence type="ECO:0000256" key="2">
    <source>
        <dbReference type="ARBA" id="ARBA00017228"/>
    </source>
</evidence>
<dbReference type="CDD" id="cd01335">
    <property type="entry name" value="Radical_SAM"/>
    <property type="match status" value="1"/>
</dbReference>
<dbReference type="PROSITE" id="PS51918">
    <property type="entry name" value="RADICAL_SAM"/>
    <property type="match status" value="1"/>
</dbReference>
<dbReference type="AlphaFoldDB" id="A0A147K7L0"/>
<evidence type="ECO:0000313" key="12">
    <source>
        <dbReference type="Proteomes" id="UP000074108"/>
    </source>
</evidence>
<dbReference type="InterPro" id="IPR013785">
    <property type="entry name" value="Aldolase_TIM"/>
</dbReference>
<evidence type="ECO:0000256" key="8">
    <source>
        <dbReference type="ARBA" id="ARBA00023186"/>
    </source>
</evidence>
<dbReference type="EMBL" id="LDYG01000031">
    <property type="protein sequence ID" value="KUP06070.1"/>
    <property type="molecule type" value="Genomic_DNA"/>
</dbReference>
<dbReference type="GO" id="GO:0046872">
    <property type="term" value="F:metal ion binding"/>
    <property type="evidence" value="ECO:0007669"/>
    <property type="project" value="UniProtKB-UniRule"/>
</dbReference>
<dbReference type="GO" id="GO:0051539">
    <property type="term" value="F:4 iron, 4 sulfur cluster binding"/>
    <property type="evidence" value="ECO:0007669"/>
    <property type="project" value="UniProtKB-UniRule"/>
</dbReference>
<dbReference type="PANTHER" id="PTHR13932:SF5">
    <property type="entry name" value="RADICAL S-ADENOSYL METHIONINE DOMAIN-CONTAINING PROTEIN 1, MITOCHONDRIAL"/>
    <property type="match status" value="1"/>
</dbReference>
<dbReference type="SFLD" id="SFLDF00288">
    <property type="entry name" value="HemN-like__clustered_with_nucl"/>
    <property type="match status" value="1"/>
</dbReference>
<evidence type="ECO:0000256" key="1">
    <source>
        <dbReference type="ARBA" id="ARBA00006100"/>
    </source>
</evidence>
<keyword evidence="4 9" id="KW-0949">S-adenosyl-L-methionine</keyword>